<dbReference type="EMBL" id="KF901178">
    <property type="protein sequence ID" value="AIF20891.1"/>
    <property type="molecule type" value="Genomic_DNA"/>
</dbReference>
<sequence length="123" mass="14320">MKLYTKSNLMIFDLEAKNILEKLSIENCPVGMGGCKSQGSSYDCCEYDITIFDGKKQKESFLESDGTFYHIYHGMLQETSPDILLQYDGMTILLDEQWELRMLLSKIKEKKNKFLTPMLKIVW</sequence>
<name>A0A075HX16_9ARCH</name>
<reference evidence="1" key="1">
    <citation type="journal article" date="2014" name="Genome Biol. Evol.">
        <title>Pangenome evidence for extensive interdomain horizontal transfer affecting lineage core and shell genes in uncultured planktonic thaumarchaeota and euryarchaeota.</title>
        <authorList>
            <person name="Deschamps P."/>
            <person name="Zivanovic Y."/>
            <person name="Moreira D."/>
            <person name="Rodriguez-Valera F."/>
            <person name="Lopez-Garcia P."/>
        </authorList>
    </citation>
    <scope>NUCLEOTIDE SEQUENCE</scope>
</reference>
<evidence type="ECO:0000313" key="1">
    <source>
        <dbReference type="EMBL" id="AIF20891.1"/>
    </source>
</evidence>
<proteinExistence type="predicted"/>
<organism evidence="1">
    <name type="scientific">uncultured marine thaumarchaeote KM3_95_H05</name>
    <dbReference type="NCBI Taxonomy" id="1456348"/>
    <lineage>
        <taxon>Archaea</taxon>
        <taxon>Nitrososphaerota</taxon>
        <taxon>environmental samples</taxon>
    </lineage>
</organism>
<accession>A0A075HX16</accession>
<protein>
    <submittedName>
        <fullName evidence="1">Uncharacterized protein</fullName>
    </submittedName>
</protein>
<dbReference type="AlphaFoldDB" id="A0A075HX16"/>